<dbReference type="EMBL" id="FOIU01000001">
    <property type="protein sequence ID" value="SEW13493.1"/>
    <property type="molecule type" value="Genomic_DNA"/>
</dbReference>
<protein>
    <submittedName>
        <fullName evidence="1">Bacteriocin-type signal sequence-containing protein</fullName>
    </submittedName>
</protein>
<dbReference type="NCBIfam" id="NF047798">
    <property type="entry name" value="leader_Chryseo"/>
    <property type="match status" value="1"/>
</dbReference>
<keyword evidence="2" id="KW-1185">Reference proteome</keyword>
<evidence type="ECO:0000313" key="1">
    <source>
        <dbReference type="EMBL" id="SEW13493.1"/>
    </source>
</evidence>
<organism evidence="1 2">
    <name type="scientific">Chryseobacterium wanjuense</name>
    <dbReference type="NCBI Taxonomy" id="356305"/>
    <lineage>
        <taxon>Bacteria</taxon>
        <taxon>Pseudomonadati</taxon>
        <taxon>Bacteroidota</taxon>
        <taxon>Flavobacteriia</taxon>
        <taxon>Flavobacteriales</taxon>
        <taxon>Weeksellaceae</taxon>
        <taxon>Chryseobacterium group</taxon>
        <taxon>Chryseobacterium</taxon>
    </lineage>
</organism>
<dbReference type="Proteomes" id="UP000199469">
    <property type="component" value="Unassembled WGS sequence"/>
</dbReference>
<reference evidence="2" key="1">
    <citation type="submission" date="2016-10" db="EMBL/GenBank/DDBJ databases">
        <authorList>
            <person name="Varghese N."/>
            <person name="Submissions S."/>
        </authorList>
    </citation>
    <scope>NUCLEOTIDE SEQUENCE [LARGE SCALE GENOMIC DNA]</scope>
    <source>
        <strain evidence="2">DSM 17724</strain>
    </source>
</reference>
<dbReference type="InterPro" id="IPR058074">
    <property type="entry name" value="Bacteriocin-like"/>
</dbReference>
<gene>
    <name evidence="1" type="ORF">SAMN05421841_1208</name>
</gene>
<dbReference type="InterPro" id="IPR010133">
    <property type="entry name" value="Bacteriocin_signal_seq"/>
</dbReference>
<name>A0A1I0PGB8_9FLAO</name>
<accession>A0A1I0PGB8</accession>
<dbReference type="AlphaFoldDB" id="A0A1I0PGB8"/>
<dbReference type="RefSeq" id="WP_089791107.1">
    <property type="nucleotide sequence ID" value="NZ_FOIU01000001.1"/>
</dbReference>
<sequence>MKNLKKLNKEELKAVNGGAPKKYCVYCEWMNAVVCSEIPISQCP</sequence>
<dbReference type="NCBIfam" id="TIGR01847">
    <property type="entry name" value="bacteriocin_sig"/>
    <property type="match status" value="1"/>
</dbReference>
<evidence type="ECO:0000313" key="2">
    <source>
        <dbReference type="Proteomes" id="UP000199469"/>
    </source>
</evidence>
<proteinExistence type="predicted"/>
<dbReference type="OrthoDB" id="1274342at2"/>